<dbReference type="EMBL" id="PTJE01000001">
    <property type="protein sequence ID" value="PPK96432.1"/>
    <property type="molecule type" value="Genomic_DNA"/>
</dbReference>
<reference evidence="1 2" key="1">
    <citation type="submission" date="2018-02" db="EMBL/GenBank/DDBJ databases">
        <title>Genomic Encyclopedia of Archaeal and Bacterial Type Strains, Phase II (KMG-II): from individual species to whole genera.</title>
        <authorList>
            <person name="Goeker M."/>
        </authorList>
    </citation>
    <scope>NUCLEOTIDE SEQUENCE [LARGE SCALE GENOMIC DNA]</scope>
    <source>
        <strain evidence="1 2">DSM 16809</strain>
    </source>
</reference>
<dbReference type="NCBIfam" id="TIGR02453">
    <property type="entry name" value="TIGR02453 family protein"/>
    <property type="match status" value="1"/>
</dbReference>
<comment type="caution">
    <text evidence="1">The sequence shown here is derived from an EMBL/GenBank/DDBJ whole genome shotgun (WGS) entry which is preliminary data.</text>
</comment>
<dbReference type="PIRSF" id="PIRSF028451">
    <property type="entry name" value="UCP028451"/>
    <property type="match status" value="1"/>
</dbReference>
<dbReference type="AlphaFoldDB" id="A0A2S6IQA2"/>
<dbReference type="InterPro" id="IPR015996">
    <property type="entry name" value="UCP028451"/>
</dbReference>
<gene>
    <name evidence="1" type="ORF">LY01_00252</name>
</gene>
<accession>A0A2S6IQA2</accession>
<dbReference type="PANTHER" id="PTHR36452">
    <property type="entry name" value="CHROMOSOME 12, WHOLE GENOME SHOTGUN SEQUENCE"/>
    <property type="match status" value="1"/>
</dbReference>
<evidence type="ECO:0000313" key="2">
    <source>
        <dbReference type="Proteomes" id="UP000239002"/>
    </source>
</evidence>
<dbReference type="InterPro" id="IPR012808">
    <property type="entry name" value="CHP02453"/>
</dbReference>
<proteinExistence type="predicted"/>
<dbReference type="RefSeq" id="WP_104513995.1">
    <property type="nucleotide sequence ID" value="NZ_MQVW01000022.1"/>
</dbReference>
<keyword evidence="2" id="KW-1185">Reference proteome</keyword>
<dbReference type="OrthoDB" id="9794241at2"/>
<name>A0A2S6IQA2_9FLAO</name>
<dbReference type="PANTHER" id="PTHR36452:SF1">
    <property type="entry name" value="DUF2461 DOMAIN-CONTAINING PROTEIN"/>
    <property type="match status" value="1"/>
</dbReference>
<evidence type="ECO:0000313" key="1">
    <source>
        <dbReference type="EMBL" id="PPK96432.1"/>
    </source>
</evidence>
<organism evidence="1 2">
    <name type="scientific">Nonlabens xylanidelens</name>
    <dbReference type="NCBI Taxonomy" id="191564"/>
    <lineage>
        <taxon>Bacteria</taxon>
        <taxon>Pseudomonadati</taxon>
        <taxon>Bacteroidota</taxon>
        <taxon>Flavobacteriia</taxon>
        <taxon>Flavobacteriales</taxon>
        <taxon>Flavobacteriaceae</taxon>
        <taxon>Nonlabens</taxon>
    </lineage>
</organism>
<dbReference type="Proteomes" id="UP000239002">
    <property type="component" value="Unassembled WGS sequence"/>
</dbReference>
<dbReference type="Pfam" id="PF09365">
    <property type="entry name" value="DUF2461"/>
    <property type="match status" value="1"/>
</dbReference>
<protein>
    <submittedName>
        <fullName evidence="1">Uncharacterized protein (TIGR02453 family)</fullName>
    </submittedName>
</protein>
<sequence length="220" mass="26189">MGFDHLYDFLERLQVNNNKEWMEVNRKEYQTVRLWFIDWLTEMQERLVEIDPDYTDTNVKRSINRINNNLMFQPNKPIYKDHFGAGLDLSYHEKQNDFYLQVGLEQSFIAGGFYKPEVKVLKSIREAIDYNGEELIAIIEKPSFKKIYGDLYDDGDSLKTAPKGFPKDHEHIDLLRKKTFAVEYPLTREQILSPDFADLYIKLYKEMKPFRTYFTEAVSV</sequence>